<accession>A0A1H1P9L6</accession>
<dbReference type="InterPro" id="IPR011042">
    <property type="entry name" value="6-blade_b-propeller_TolB-like"/>
</dbReference>
<dbReference type="Proteomes" id="UP000181956">
    <property type="component" value="Chromosome I"/>
</dbReference>
<protein>
    <recommendedName>
        <fullName evidence="3">WD40-like Beta Propeller Repeat</fullName>
    </recommendedName>
</protein>
<evidence type="ECO:0000313" key="1">
    <source>
        <dbReference type="EMBL" id="SDS07951.1"/>
    </source>
</evidence>
<reference evidence="2" key="1">
    <citation type="submission" date="2016-10" db="EMBL/GenBank/DDBJ databases">
        <authorList>
            <person name="Varghese N."/>
            <person name="Submissions S."/>
        </authorList>
    </citation>
    <scope>NUCLEOTIDE SEQUENCE [LARGE SCALE GENOMIC DNA]</scope>
    <source>
        <strain evidence="2">DSM 21772</strain>
    </source>
</reference>
<evidence type="ECO:0000313" key="2">
    <source>
        <dbReference type="Proteomes" id="UP000181956"/>
    </source>
</evidence>
<dbReference type="STRING" id="412690.SAMN04489834_0820"/>
<dbReference type="Gene3D" id="2.120.10.30">
    <property type="entry name" value="TolB, C-terminal domain"/>
    <property type="match status" value="1"/>
</dbReference>
<evidence type="ECO:0008006" key="3">
    <source>
        <dbReference type="Google" id="ProtNLM"/>
    </source>
</evidence>
<proteinExistence type="predicted"/>
<dbReference type="OrthoDB" id="9808778at2"/>
<sequence>MRARGRVLIVAAVGVLLFGGAGTYGVLAYQDYQQRSSAPSAVDATDAPLGIPDGQHIAFRNTASGQGYGLLAFVPVDAPSGPRNLTDIACDRVAANTDVVSCLHTDRGITTTFGAALYDASLQRLRESPLAGIPSRTRLSPDGTLVATTAFVTGHNYATVGFSTQTTIHTVAGEDLGNLENFDIVVNDAPLLAADRNIWGVTFSADNNTFYATVASGGATWLALGNLTTRTMTAIAKTAECPSLSPDGASIAYKKRVSDTPSPFWAIAVRSVSTGEEIVLPEARSVDDQIEWLDNRMLLYGMPRDGSPGDYDVWAISADGAGAAQLFIEHAWSPSVLR</sequence>
<name>A0A1H1P9L6_9MICO</name>
<gene>
    <name evidence="1" type="ORF">SAMN04489834_0820</name>
</gene>
<dbReference type="EMBL" id="LT629742">
    <property type="protein sequence ID" value="SDS07951.1"/>
    <property type="molecule type" value="Genomic_DNA"/>
</dbReference>
<keyword evidence="2" id="KW-1185">Reference proteome</keyword>
<dbReference type="SUPFAM" id="SSF82171">
    <property type="entry name" value="DPP6 N-terminal domain-like"/>
    <property type="match status" value="1"/>
</dbReference>
<organism evidence="1 2">
    <name type="scientific">Microterricola viridarii</name>
    <dbReference type="NCBI Taxonomy" id="412690"/>
    <lineage>
        <taxon>Bacteria</taxon>
        <taxon>Bacillati</taxon>
        <taxon>Actinomycetota</taxon>
        <taxon>Actinomycetes</taxon>
        <taxon>Micrococcales</taxon>
        <taxon>Microbacteriaceae</taxon>
        <taxon>Microterricola</taxon>
    </lineage>
</organism>
<dbReference type="AlphaFoldDB" id="A0A1H1P9L6"/>